<gene>
    <name evidence="1" type="ORF">SFOMI_4487</name>
</gene>
<accession>A0A292ZM05</accession>
<dbReference type="EMBL" id="BEWI01000032">
    <property type="protein sequence ID" value="GAY23909.1"/>
    <property type="molecule type" value="Genomic_DNA"/>
</dbReference>
<organism evidence="1 2">
    <name type="scientific">Sphingobium fuliginis (strain ATCC 27551)</name>
    <dbReference type="NCBI Taxonomy" id="336203"/>
    <lineage>
        <taxon>Bacteria</taxon>
        <taxon>Pseudomonadati</taxon>
        <taxon>Pseudomonadota</taxon>
        <taxon>Alphaproteobacteria</taxon>
        <taxon>Sphingomonadales</taxon>
        <taxon>Sphingomonadaceae</taxon>
        <taxon>Sphingobium</taxon>
    </lineage>
</organism>
<sequence length="65" mass="7201">MDHIGSNSAKDDLLALNPALRTRDLKDAAKSRRICGFPDLSTSFAQAATGFCALNRDQYRQSRPF</sequence>
<proteinExistence type="predicted"/>
<evidence type="ECO:0000313" key="2">
    <source>
        <dbReference type="Proteomes" id="UP000221538"/>
    </source>
</evidence>
<reference evidence="1 2" key="1">
    <citation type="journal article" date="2013" name="Biodegradation">
        <title>Occurrence of 4-tert-butylphenol (4-t-BP) biodegradation in an aquatic sample caused by the presence of Spirodela polyrrhiza and isolation of a 4-t-BP-utilizing bacterium.</title>
        <authorList>
            <person name="Ogata Y."/>
            <person name="Toyama T."/>
            <person name="Yu N."/>
            <person name="Wang X."/>
            <person name="Sei K."/>
            <person name="Ike M."/>
        </authorList>
    </citation>
    <scope>NUCLEOTIDE SEQUENCE [LARGE SCALE GENOMIC DNA]</scope>
    <source>
        <strain evidence="1 2">OMI</strain>
    </source>
</reference>
<comment type="caution">
    <text evidence="1">The sequence shown here is derived from an EMBL/GenBank/DDBJ whole genome shotgun (WGS) entry which is preliminary data.</text>
</comment>
<name>A0A292ZM05_SPHSA</name>
<dbReference type="Proteomes" id="UP000221538">
    <property type="component" value="Unassembled WGS sequence"/>
</dbReference>
<protein>
    <submittedName>
        <fullName evidence="1">Uncharacterized protein</fullName>
    </submittedName>
</protein>
<dbReference type="AlphaFoldDB" id="A0A292ZM05"/>
<reference evidence="1 2" key="2">
    <citation type="journal article" date="2013" name="Environ. Sci. Technol.">
        <title>The 4-tert-butylphenol-utilizing bacterium Sphingobium fuliginis OMI can degrade bisphenols via phenolic ring hydroxylation and meta-cleavage pathway.</title>
        <authorList>
            <person name="Ogata Y."/>
            <person name="Goda S."/>
            <person name="Toyama T."/>
            <person name="Sei K."/>
            <person name="Ike M."/>
        </authorList>
    </citation>
    <scope>NUCLEOTIDE SEQUENCE [LARGE SCALE GENOMIC DNA]</scope>
    <source>
        <strain evidence="1 2">OMI</strain>
    </source>
</reference>
<evidence type="ECO:0000313" key="1">
    <source>
        <dbReference type="EMBL" id="GAY23909.1"/>
    </source>
</evidence>